<dbReference type="Gene3D" id="1.10.8.10">
    <property type="entry name" value="DNA helicase RuvA subunit, C-terminal domain"/>
    <property type="match status" value="1"/>
</dbReference>
<feature type="compositionally biased region" description="Basic and acidic residues" evidence="1">
    <location>
        <begin position="387"/>
        <end position="422"/>
    </location>
</feature>
<feature type="region of interest" description="Disordered" evidence="1">
    <location>
        <begin position="1"/>
        <end position="81"/>
    </location>
</feature>
<keyword evidence="4" id="KW-1185">Reference proteome</keyword>
<dbReference type="Proteomes" id="UP000250140">
    <property type="component" value="Unassembled WGS sequence"/>
</dbReference>
<feature type="compositionally biased region" description="Polar residues" evidence="1">
    <location>
        <begin position="12"/>
        <end position="23"/>
    </location>
</feature>
<dbReference type="InterPro" id="IPR003892">
    <property type="entry name" value="CUE"/>
</dbReference>
<feature type="compositionally biased region" description="Polar residues" evidence="1">
    <location>
        <begin position="339"/>
        <end position="350"/>
    </location>
</feature>
<feature type="region of interest" description="Disordered" evidence="1">
    <location>
        <begin position="228"/>
        <end position="442"/>
    </location>
</feature>
<reference evidence="3 4" key="1">
    <citation type="journal article" date="2016" name="Nat. Commun.">
        <title>Ectomycorrhizal ecology is imprinted in the genome of the dominant symbiotic fungus Cenococcum geophilum.</title>
        <authorList>
            <consortium name="DOE Joint Genome Institute"/>
            <person name="Peter M."/>
            <person name="Kohler A."/>
            <person name="Ohm R.A."/>
            <person name="Kuo A."/>
            <person name="Krutzmann J."/>
            <person name="Morin E."/>
            <person name="Arend M."/>
            <person name="Barry K.W."/>
            <person name="Binder M."/>
            <person name="Choi C."/>
            <person name="Clum A."/>
            <person name="Copeland A."/>
            <person name="Grisel N."/>
            <person name="Haridas S."/>
            <person name="Kipfer T."/>
            <person name="LaButti K."/>
            <person name="Lindquist E."/>
            <person name="Lipzen A."/>
            <person name="Maire R."/>
            <person name="Meier B."/>
            <person name="Mihaltcheva S."/>
            <person name="Molinier V."/>
            <person name="Murat C."/>
            <person name="Poggeler S."/>
            <person name="Quandt C.A."/>
            <person name="Sperisen C."/>
            <person name="Tritt A."/>
            <person name="Tisserant E."/>
            <person name="Crous P.W."/>
            <person name="Henrissat B."/>
            <person name="Nehls U."/>
            <person name="Egli S."/>
            <person name="Spatafora J.W."/>
            <person name="Grigoriev I.V."/>
            <person name="Martin F.M."/>
        </authorList>
    </citation>
    <scope>NUCLEOTIDE SEQUENCE [LARGE SCALE GENOMIC DNA]</scope>
    <source>
        <strain evidence="3 4">CBS 207.34</strain>
    </source>
</reference>
<dbReference type="InterPro" id="IPR009060">
    <property type="entry name" value="UBA-like_sf"/>
</dbReference>
<dbReference type="GO" id="GO:0031624">
    <property type="term" value="F:ubiquitin conjugating enzyme binding"/>
    <property type="evidence" value="ECO:0007669"/>
    <property type="project" value="TreeGrafter"/>
</dbReference>
<feature type="compositionally biased region" description="Basic and acidic residues" evidence="1">
    <location>
        <begin position="186"/>
        <end position="200"/>
    </location>
</feature>
<dbReference type="Pfam" id="PF02845">
    <property type="entry name" value="CUE"/>
    <property type="match status" value="1"/>
</dbReference>
<dbReference type="SMART" id="SM00546">
    <property type="entry name" value="CUE"/>
    <property type="match status" value="1"/>
</dbReference>
<dbReference type="AlphaFoldDB" id="A0A8E2JR36"/>
<dbReference type="PANTHER" id="PTHR16461:SF5">
    <property type="entry name" value="TOLL-INTERACTING PROTEIN"/>
    <property type="match status" value="1"/>
</dbReference>
<dbReference type="CDD" id="cd14372">
    <property type="entry name" value="CUE_Cue5p_like"/>
    <property type="match status" value="1"/>
</dbReference>
<gene>
    <name evidence="3" type="ORF">AOQ84DRAFT_355715</name>
</gene>
<dbReference type="GO" id="GO:0043130">
    <property type="term" value="F:ubiquitin binding"/>
    <property type="evidence" value="ECO:0007669"/>
    <property type="project" value="InterPro"/>
</dbReference>
<feature type="region of interest" description="Disordered" evidence="1">
    <location>
        <begin position="117"/>
        <end position="200"/>
    </location>
</feature>
<evidence type="ECO:0000256" key="1">
    <source>
        <dbReference type="SAM" id="MobiDB-lite"/>
    </source>
</evidence>
<feature type="compositionally biased region" description="Basic and acidic residues" evidence="1">
    <location>
        <begin position="265"/>
        <end position="301"/>
    </location>
</feature>
<dbReference type="InterPro" id="IPR041807">
    <property type="entry name" value="Cue5/Don1_CUE"/>
</dbReference>
<dbReference type="GO" id="GO:0006511">
    <property type="term" value="P:ubiquitin-dependent protein catabolic process"/>
    <property type="evidence" value="ECO:0007669"/>
    <property type="project" value="TreeGrafter"/>
</dbReference>
<accession>A0A8E2JR36</accession>
<dbReference type="PANTHER" id="PTHR16461">
    <property type="entry name" value="TOLL-INTERACTING PROTEIN"/>
    <property type="match status" value="1"/>
</dbReference>
<evidence type="ECO:0000313" key="4">
    <source>
        <dbReference type="Proteomes" id="UP000250140"/>
    </source>
</evidence>
<dbReference type="GO" id="GO:0005737">
    <property type="term" value="C:cytoplasm"/>
    <property type="evidence" value="ECO:0007669"/>
    <property type="project" value="TreeGrafter"/>
</dbReference>
<organism evidence="3 4">
    <name type="scientific">Glonium stellatum</name>
    <dbReference type="NCBI Taxonomy" id="574774"/>
    <lineage>
        <taxon>Eukaryota</taxon>
        <taxon>Fungi</taxon>
        <taxon>Dikarya</taxon>
        <taxon>Ascomycota</taxon>
        <taxon>Pezizomycotina</taxon>
        <taxon>Dothideomycetes</taxon>
        <taxon>Pleosporomycetidae</taxon>
        <taxon>Gloniales</taxon>
        <taxon>Gloniaceae</taxon>
        <taxon>Glonium</taxon>
    </lineage>
</organism>
<dbReference type="FunFam" id="1.10.8.10:FF:000064">
    <property type="entry name" value="Similar to CUE domain-containing protein"/>
    <property type="match status" value="1"/>
</dbReference>
<sequence length="442" mass="48897">MSEKLEKPTAKPGTTLSAESPTTARPLDFDDDPQDNNATSHENPLSPPAPAKSPKPRVSFQEEEAPPPKPPRPMSPQAQAEATLIEAFPGIDAKVVKAVLVASGGKVEPAFNALLSMSDPDFQAEETPPPQPPRPNQARTQLEADELYARQLAQHYQSSNPGYGSRERGDPEMPRRRKETGLKPNELYDDKEHSFFDDDLPAIKENVRKGFLETQSKVNKWITDFRKKLDGDDEDGDGVVHPGGPSQQRQNYGPSQSDQLYGIRKSAEQSRRSGDRERYDADNRMLGDDFEALELRDDEATPHNPRSHRPLANPDLFKPTPVAPQGGPVDEVEALYRNPTPTHGQRQPSPSAGGKAKKWQPLTSVAPHPETDDHDPFSLGDSDEEEARTKDIKAEDTERLKKMASESDSAKKETGETLRPAERTGSMGTRDQLAEQILKDTK</sequence>
<feature type="compositionally biased region" description="Polar residues" evidence="1">
    <location>
        <begin position="246"/>
        <end position="259"/>
    </location>
</feature>
<proteinExistence type="predicted"/>
<feature type="compositionally biased region" description="Basic and acidic residues" evidence="1">
    <location>
        <begin position="165"/>
        <end position="174"/>
    </location>
</feature>
<feature type="domain" description="CUE" evidence="2">
    <location>
        <begin position="75"/>
        <end position="119"/>
    </location>
</feature>
<dbReference type="SUPFAM" id="SSF46934">
    <property type="entry name" value="UBA-like"/>
    <property type="match status" value="1"/>
</dbReference>
<dbReference type="PROSITE" id="PS51140">
    <property type="entry name" value="CUE"/>
    <property type="match status" value="1"/>
</dbReference>
<name>A0A8E2JR36_9PEZI</name>
<protein>
    <recommendedName>
        <fullName evidence="2">CUE domain-containing protein</fullName>
    </recommendedName>
</protein>
<evidence type="ECO:0000259" key="2">
    <source>
        <dbReference type="PROSITE" id="PS51140"/>
    </source>
</evidence>
<dbReference type="OrthoDB" id="9942608at2759"/>
<evidence type="ECO:0000313" key="3">
    <source>
        <dbReference type="EMBL" id="OCL05989.1"/>
    </source>
</evidence>
<dbReference type="EMBL" id="KV750161">
    <property type="protein sequence ID" value="OCL05989.1"/>
    <property type="molecule type" value="Genomic_DNA"/>
</dbReference>